<dbReference type="Pfam" id="PF01266">
    <property type="entry name" value="DAO"/>
    <property type="match status" value="1"/>
</dbReference>
<evidence type="ECO:0000259" key="2">
    <source>
        <dbReference type="Pfam" id="PF01266"/>
    </source>
</evidence>
<dbReference type="InterPro" id="IPR036188">
    <property type="entry name" value="FAD/NAD-bd_sf"/>
</dbReference>
<protein>
    <submittedName>
        <fullName evidence="3">FAD-dependent oxidoreductase</fullName>
    </submittedName>
</protein>
<evidence type="ECO:0000313" key="3">
    <source>
        <dbReference type="EMBL" id="MCG7948247.1"/>
    </source>
</evidence>
<dbReference type="SUPFAM" id="SSF51905">
    <property type="entry name" value="FAD/NAD(P)-binding domain"/>
    <property type="match status" value="1"/>
</dbReference>
<feature type="domain" description="FAD dependent oxidoreductase" evidence="2">
    <location>
        <begin position="6"/>
        <end position="42"/>
    </location>
</feature>
<gene>
    <name evidence="3" type="ORF">JAZ07_18035</name>
</gene>
<keyword evidence="1" id="KW-0560">Oxidoreductase</keyword>
<organism evidence="3 4">
    <name type="scientific">Candidatus Thiodiazotropha taylori</name>
    <dbReference type="NCBI Taxonomy" id="2792791"/>
    <lineage>
        <taxon>Bacteria</taxon>
        <taxon>Pseudomonadati</taxon>
        <taxon>Pseudomonadota</taxon>
        <taxon>Gammaproteobacteria</taxon>
        <taxon>Chromatiales</taxon>
        <taxon>Sedimenticolaceae</taxon>
        <taxon>Candidatus Thiodiazotropha</taxon>
    </lineage>
</organism>
<dbReference type="PANTHER" id="PTHR43876">
    <property type="entry name" value="UBIQUINONE BIOSYNTHESIS MONOOXYGENASE COQ6, MITOCHONDRIAL"/>
    <property type="match status" value="1"/>
</dbReference>
<name>A0A9E4N6A2_9GAMM</name>
<evidence type="ECO:0000256" key="1">
    <source>
        <dbReference type="ARBA" id="ARBA00023002"/>
    </source>
</evidence>
<dbReference type="Proteomes" id="UP000886667">
    <property type="component" value="Unassembled WGS sequence"/>
</dbReference>
<reference evidence="3" key="1">
    <citation type="journal article" date="2021" name="Proc. Natl. Acad. Sci. U.S.A.">
        <title>Global biogeography of chemosynthetic symbionts reveals both localized and globally distributed symbiont groups. .</title>
        <authorList>
            <person name="Osvatic J.T."/>
            <person name="Wilkins L.G.E."/>
            <person name="Leibrecht L."/>
            <person name="Leray M."/>
            <person name="Zauner S."/>
            <person name="Polzin J."/>
            <person name="Camacho Y."/>
            <person name="Gros O."/>
            <person name="van Gils J.A."/>
            <person name="Eisen J.A."/>
            <person name="Petersen J.M."/>
            <person name="Yuen B."/>
        </authorList>
    </citation>
    <scope>NUCLEOTIDE SEQUENCE</scope>
    <source>
        <strain evidence="3">MAGclacostrist064TRANS</strain>
    </source>
</reference>
<sequence length="111" mass="11915">MIVQQDILIVGGGMVGASLAHALSGHGYKIGVIEAWPLSSSSQPSYDDRVIALSWGSRLILQAMGVWHGIETVAQPILDIHISDRGHFGFTRLNHHQEGVDALGYVVTAKS</sequence>
<comment type="caution">
    <text evidence="3">The sequence shown here is derived from an EMBL/GenBank/DDBJ whole genome shotgun (WGS) entry which is preliminary data.</text>
</comment>
<dbReference type="EMBL" id="JAEPCM010000653">
    <property type="protein sequence ID" value="MCG7948247.1"/>
    <property type="molecule type" value="Genomic_DNA"/>
</dbReference>
<evidence type="ECO:0000313" key="4">
    <source>
        <dbReference type="Proteomes" id="UP000886667"/>
    </source>
</evidence>
<dbReference type="GO" id="GO:0008681">
    <property type="term" value="F:2-octaprenyl-6-methoxyphenol hydroxylase activity"/>
    <property type="evidence" value="ECO:0007669"/>
    <property type="project" value="TreeGrafter"/>
</dbReference>
<accession>A0A9E4N6A2</accession>
<dbReference type="InterPro" id="IPR051205">
    <property type="entry name" value="UbiH/COQ6_monooxygenase"/>
</dbReference>
<dbReference type="PANTHER" id="PTHR43876:SF8">
    <property type="entry name" value="2-OCTAPRENYL-6-METHOXYPHENOL HYDROXYLASE"/>
    <property type="match status" value="1"/>
</dbReference>
<dbReference type="AlphaFoldDB" id="A0A9E4N6A2"/>
<dbReference type="Gene3D" id="3.50.50.60">
    <property type="entry name" value="FAD/NAD(P)-binding domain"/>
    <property type="match status" value="1"/>
</dbReference>
<dbReference type="InterPro" id="IPR006076">
    <property type="entry name" value="FAD-dep_OxRdtase"/>
</dbReference>
<proteinExistence type="predicted"/>
<feature type="non-terminal residue" evidence="3">
    <location>
        <position position="111"/>
    </location>
</feature>